<dbReference type="RefSeq" id="WP_042229161.1">
    <property type="nucleotide sequence ID" value="NZ_CP026520.1"/>
</dbReference>
<dbReference type="Pfam" id="PF13474">
    <property type="entry name" value="SnoaL_3"/>
    <property type="match status" value="1"/>
</dbReference>
<reference evidence="3 4" key="1">
    <citation type="submission" date="2018-01" db="EMBL/GenBank/DDBJ databases">
        <title>The whole genome sequencing and assembly of Paenibacillus chitinolyticus KCCM 41400 strain.</title>
        <authorList>
            <person name="Kim J.-Y."/>
            <person name="Park M.-K."/>
            <person name="Lee Y.-J."/>
            <person name="Yi H."/>
            <person name="Bahn Y.-S."/>
            <person name="Kim J.F."/>
            <person name="Lee D.-W."/>
        </authorList>
    </citation>
    <scope>NUCLEOTIDE SEQUENCE [LARGE SCALE GENOMIC DNA]</scope>
    <source>
        <strain evidence="3 4">KCCM 41400</strain>
    </source>
</reference>
<accession>A0A410WTC9</accession>
<evidence type="ECO:0000259" key="1">
    <source>
        <dbReference type="Pfam" id="PF13474"/>
    </source>
</evidence>
<dbReference type="InterPro" id="IPR037401">
    <property type="entry name" value="SnoaL-like"/>
</dbReference>
<protein>
    <submittedName>
        <fullName evidence="3">DUF4440 domain-containing protein</fullName>
    </submittedName>
    <submittedName>
        <fullName evidence="2">Nuclear transport factor 2 family protein</fullName>
    </submittedName>
</protein>
<dbReference type="Gene3D" id="3.10.450.50">
    <property type="match status" value="1"/>
</dbReference>
<dbReference type="InterPro" id="IPR032710">
    <property type="entry name" value="NTF2-like_dom_sf"/>
</dbReference>
<name>A0A410WTC9_9BACL</name>
<dbReference type="Proteomes" id="UP000288943">
    <property type="component" value="Chromosome"/>
</dbReference>
<evidence type="ECO:0000313" key="2">
    <source>
        <dbReference type="EMBL" id="MCY9595831.1"/>
    </source>
</evidence>
<evidence type="ECO:0000313" key="3">
    <source>
        <dbReference type="EMBL" id="QAV17581.1"/>
    </source>
</evidence>
<evidence type="ECO:0000313" key="5">
    <source>
        <dbReference type="Proteomes" id="UP001527202"/>
    </source>
</evidence>
<dbReference type="GeneID" id="95374724"/>
<dbReference type="KEGG" id="pchi:PC41400_07845"/>
<dbReference type="AlphaFoldDB" id="A0A410WTC9"/>
<proteinExistence type="predicted"/>
<keyword evidence="5" id="KW-1185">Reference proteome</keyword>
<evidence type="ECO:0000313" key="4">
    <source>
        <dbReference type="Proteomes" id="UP000288943"/>
    </source>
</evidence>
<reference evidence="2 5" key="2">
    <citation type="submission" date="2022-05" db="EMBL/GenBank/DDBJ databases">
        <title>Genome Sequencing of Bee-Associated Microbes.</title>
        <authorList>
            <person name="Dunlap C."/>
        </authorList>
    </citation>
    <scope>NUCLEOTIDE SEQUENCE [LARGE SCALE GENOMIC DNA]</scope>
    <source>
        <strain evidence="2 5">NRRL B-23120</strain>
    </source>
</reference>
<dbReference type="SUPFAM" id="SSF54427">
    <property type="entry name" value="NTF2-like"/>
    <property type="match status" value="1"/>
</dbReference>
<feature type="domain" description="SnoaL-like" evidence="1">
    <location>
        <begin position="5"/>
        <end position="121"/>
    </location>
</feature>
<dbReference type="OrthoDB" id="9152983at2"/>
<gene>
    <name evidence="2" type="ORF">M5X16_08605</name>
    <name evidence="3" type="ORF">PC41400_07845</name>
</gene>
<dbReference type="EMBL" id="CP026520">
    <property type="protein sequence ID" value="QAV17581.1"/>
    <property type="molecule type" value="Genomic_DNA"/>
</dbReference>
<dbReference type="Proteomes" id="UP001527202">
    <property type="component" value="Unassembled WGS sequence"/>
</dbReference>
<dbReference type="EMBL" id="JAMDMJ010000008">
    <property type="protein sequence ID" value="MCY9595831.1"/>
    <property type="molecule type" value="Genomic_DNA"/>
</dbReference>
<sequence>MTYQNALEAYITATNTHDFDEVRKILHPQAVYWFTDKSCTTPEQIRAYFENTWNLIREEVYSVRDVQWIAEGPQSAACIYTYCWEGYHEGKFVSGSGRGTNVFVKDAAGEWKLVHEHLSGAVQ</sequence>
<organism evidence="3 4">
    <name type="scientific">Paenibacillus chitinolyticus</name>
    <dbReference type="NCBI Taxonomy" id="79263"/>
    <lineage>
        <taxon>Bacteria</taxon>
        <taxon>Bacillati</taxon>
        <taxon>Bacillota</taxon>
        <taxon>Bacilli</taxon>
        <taxon>Bacillales</taxon>
        <taxon>Paenibacillaceae</taxon>
        <taxon>Paenibacillus</taxon>
    </lineage>
</organism>